<organism evidence="1 2">
    <name type="scientific">Nostoc flagelliforme CCNUN1</name>
    <dbReference type="NCBI Taxonomy" id="2038116"/>
    <lineage>
        <taxon>Bacteria</taxon>
        <taxon>Bacillati</taxon>
        <taxon>Cyanobacteriota</taxon>
        <taxon>Cyanophyceae</taxon>
        <taxon>Nostocales</taxon>
        <taxon>Nostocaceae</taxon>
        <taxon>Nostoc</taxon>
    </lineage>
</organism>
<proteinExistence type="predicted"/>
<dbReference type="Proteomes" id="UP000232003">
    <property type="component" value="Chromosome"/>
</dbReference>
<protein>
    <submittedName>
        <fullName evidence="1">Uncharacterized protein</fullName>
    </submittedName>
</protein>
<keyword evidence="2" id="KW-1185">Reference proteome</keyword>
<gene>
    <name evidence="1" type="ORF">COO91_06556</name>
</gene>
<evidence type="ECO:0000313" key="2">
    <source>
        <dbReference type="Proteomes" id="UP000232003"/>
    </source>
</evidence>
<reference evidence="1 2" key="1">
    <citation type="submission" date="2017-11" db="EMBL/GenBank/DDBJ databases">
        <title>Complete genome of a free-living desiccation-tolerant cyanobacterium and its photosynthetic adaptation to extreme terrestrial habitat.</title>
        <authorList>
            <person name="Shang J."/>
        </authorList>
    </citation>
    <scope>NUCLEOTIDE SEQUENCE [LARGE SCALE GENOMIC DNA]</scope>
    <source>
        <strain evidence="1 2">CCNUN1</strain>
    </source>
</reference>
<evidence type="ECO:0000313" key="1">
    <source>
        <dbReference type="EMBL" id="AUB40539.1"/>
    </source>
</evidence>
<dbReference type="AlphaFoldDB" id="A0A2K8SYL6"/>
<dbReference type="KEGG" id="nfl:COO91_06556"/>
<dbReference type="EMBL" id="CP024785">
    <property type="protein sequence ID" value="AUB40539.1"/>
    <property type="molecule type" value="Genomic_DNA"/>
</dbReference>
<accession>A0A2K8SYL6</accession>
<sequence>MAAEEIAELARKVVGDMITSKSNIVMGKSFSNLKEKILSQVDEL</sequence>
<name>A0A2K8SYL6_9NOSO</name>
<dbReference type="RefSeq" id="WP_263983090.1">
    <property type="nucleotide sequence ID" value="NZ_CAWNNC010000001.1"/>
</dbReference>